<comment type="similarity">
    <text evidence="6 7">Belongs to the APS kinase family.</text>
</comment>
<evidence type="ECO:0000313" key="9">
    <source>
        <dbReference type="EMBL" id="SMC03919.1"/>
    </source>
</evidence>
<dbReference type="Pfam" id="PF01583">
    <property type="entry name" value="APS_kinase"/>
    <property type="match status" value="1"/>
</dbReference>
<proteinExistence type="inferred from homology"/>
<dbReference type="GO" id="GO:0005524">
    <property type="term" value="F:ATP binding"/>
    <property type="evidence" value="ECO:0007669"/>
    <property type="project" value="UniProtKB-UniRule"/>
</dbReference>
<gene>
    <name evidence="6" type="primary">cysC</name>
    <name evidence="9" type="ORF">SAMN00768000_1355</name>
</gene>
<dbReference type="HAMAP" id="MF_00065">
    <property type="entry name" value="Adenylyl_sulf_kinase"/>
    <property type="match status" value="1"/>
</dbReference>
<dbReference type="CDD" id="cd02027">
    <property type="entry name" value="APSK"/>
    <property type="match status" value="1"/>
</dbReference>
<keyword evidence="6 7" id="KW-0418">Kinase</keyword>
<dbReference type="InterPro" id="IPR050512">
    <property type="entry name" value="Sulf_AdTrans/APS_kinase"/>
</dbReference>
<dbReference type="PANTHER" id="PTHR42700">
    <property type="entry name" value="SULFATE ADENYLYLTRANSFERASE"/>
    <property type="match status" value="1"/>
</dbReference>
<keyword evidence="10" id="KW-1185">Reference proteome</keyword>
<comment type="pathway">
    <text evidence="6 7">Sulfur metabolism; hydrogen sulfide biosynthesis; sulfite from sulfate: step 2/3.</text>
</comment>
<feature type="domain" description="APS kinase" evidence="8">
    <location>
        <begin position="37"/>
        <end position="186"/>
    </location>
</feature>
<dbReference type="OrthoDB" id="9804504at2"/>
<evidence type="ECO:0000256" key="1">
    <source>
        <dbReference type="ARBA" id="ARBA00001823"/>
    </source>
</evidence>
<comment type="catalytic activity">
    <reaction evidence="1 6 7">
        <text>adenosine 5'-phosphosulfate + ATP = 3'-phosphoadenylyl sulfate + ADP + H(+)</text>
        <dbReference type="Rhea" id="RHEA:24152"/>
        <dbReference type="ChEBI" id="CHEBI:15378"/>
        <dbReference type="ChEBI" id="CHEBI:30616"/>
        <dbReference type="ChEBI" id="CHEBI:58243"/>
        <dbReference type="ChEBI" id="CHEBI:58339"/>
        <dbReference type="ChEBI" id="CHEBI:456216"/>
        <dbReference type="EC" id="2.7.1.25"/>
    </reaction>
</comment>
<evidence type="ECO:0000259" key="8">
    <source>
        <dbReference type="Pfam" id="PF01583"/>
    </source>
</evidence>
<dbReference type="GO" id="GO:0004020">
    <property type="term" value="F:adenylylsulfate kinase activity"/>
    <property type="evidence" value="ECO:0007669"/>
    <property type="project" value="UniProtKB-UniRule"/>
</dbReference>
<keyword evidence="5 6" id="KW-0067">ATP-binding</keyword>
<accession>A0A1W1WCL7</accession>
<comment type="function">
    <text evidence="6 7">Catalyzes the synthesis of activated sulfate.</text>
</comment>
<evidence type="ECO:0000256" key="2">
    <source>
        <dbReference type="ARBA" id="ARBA00012121"/>
    </source>
</evidence>
<organism evidence="9 10">
    <name type="scientific">Sulfobacillus thermosulfidooxidans (strain DSM 9293 / VKM B-1269 / AT-1)</name>
    <dbReference type="NCBI Taxonomy" id="929705"/>
    <lineage>
        <taxon>Bacteria</taxon>
        <taxon>Bacillati</taxon>
        <taxon>Bacillota</taxon>
        <taxon>Clostridia</taxon>
        <taxon>Eubacteriales</taxon>
        <taxon>Clostridiales Family XVII. Incertae Sedis</taxon>
        <taxon>Sulfobacillus</taxon>
    </lineage>
</organism>
<evidence type="ECO:0000256" key="7">
    <source>
        <dbReference type="RuleBase" id="RU004347"/>
    </source>
</evidence>
<dbReference type="EC" id="2.7.1.25" evidence="2 6"/>
<sequence length="231" mass="25574">MVDGVRPVWYHTRKRADAVRRFSDRRGDGMFTATTPRPFVVWFTGLSGGGKSTLAHGLSQRLQARGLAHTVLDGDVLRTGLCADLGFSVADRHENIRRAGHVAKILVDAGLIVLAAFITPLEGDRRMVRELFAPGQFVEVHVDCPLAVCQRRDPKLLYQKARAGLVPAMTGLASPYERPKQPELRIPTDQWDVETSVAYLWEFVATRYAIGTTPSPARNSEGRDGVSTPRR</sequence>
<dbReference type="InterPro" id="IPR059117">
    <property type="entry name" value="APS_kinase_dom"/>
</dbReference>
<dbReference type="NCBIfam" id="TIGR00455">
    <property type="entry name" value="apsK"/>
    <property type="match status" value="1"/>
</dbReference>
<dbReference type="GO" id="GO:0004781">
    <property type="term" value="F:sulfate adenylyltransferase (ATP) activity"/>
    <property type="evidence" value="ECO:0007669"/>
    <property type="project" value="TreeGrafter"/>
</dbReference>
<evidence type="ECO:0000256" key="4">
    <source>
        <dbReference type="ARBA" id="ARBA00022741"/>
    </source>
</evidence>
<dbReference type="InterPro" id="IPR002891">
    <property type="entry name" value="APS"/>
</dbReference>
<dbReference type="GO" id="GO:0005737">
    <property type="term" value="C:cytoplasm"/>
    <property type="evidence" value="ECO:0007669"/>
    <property type="project" value="TreeGrafter"/>
</dbReference>
<reference evidence="10" key="1">
    <citation type="submission" date="2017-04" db="EMBL/GenBank/DDBJ databases">
        <authorList>
            <person name="Varghese N."/>
            <person name="Submissions S."/>
        </authorList>
    </citation>
    <scope>NUCLEOTIDE SEQUENCE [LARGE SCALE GENOMIC DNA]</scope>
    <source>
        <strain evidence="10">DSM 9293</strain>
    </source>
</reference>
<dbReference type="NCBIfam" id="NF003013">
    <property type="entry name" value="PRK03846.1"/>
    <property type="match status" value="1"/>
</dbReference>
<dbReference type="InterPro" id="IPR027417">
    <property type="entry name" value="P-loop_NTPase"/>
</dbReference>
<dbReference type="UniPathway" id="UPA00140">
    <property type="reaction ID" value="UER00205"/>
</dbReference>
<name>A0A1W1WCL7_SULTA</name>
<evidence type="ECO:0000313" key="10">
    <source>
        <dbReference type="Proteomes" id="UP000192660"/>
    </source>
</evidence>
<dbReference type="SUPFAM" id="SSF52540">
    <property type="entry name" value="P-loop containing nucleoside triphosphate hydrolases"/>
    <property type="match status" value="1"/>
</dbReference>
<dbReference type="EMBL" id="FWWY01000001">
    <property type="protein sequence ID" value="SMC03919.1"/>
    <property type="molecule type" value="Genomic_DNA"/>
</dbReference>
<keyword evidence="3 6" id="KW-0808">Transferase</keyword>
<feature type="binding site" evidence="6">
    <location>
        <begin position="45"/>
        <end position="52"/>
    </location>
    <ligand>
        <name>ATP</name>
        <dbReference type="ChEBI" id="CHEBI:30616"/>
    </ligand>
</feature>
<keyword evidence="6" id="KW-0597">Phosphoprotein</keyword>
<dbReference type="Proteomes" id="UP000192660">
    <property type="component" value="Unassembled WGS sequence"/>
</dbReference>
<dbReference type="Gene3D" id="3.40.50.300">
    <property type="entry name" value="P-loop containing nucleotide triphosphate hydrolases"/>
    <property type="match status" value="1"/>
</dbReference>
<keyword evidence="4 6" id="KW-0547">Nucleotide-binding</keyword>
<protein>
    <recommendedName>
        <fullName evidence="2 6">Adenylyl-sulfate kinase</fullName>
        <ecNumber evidence="2 6">2.7.1.25</ecNumber>
    </recommendedName>
    <alternativeName>
        <fullName evidence="6">APS kinase</fullName>
    </alternativeName>
    <alternativeName>
        <fullName evidence="6">ATP adenosine-5'-phosphosulfate 3'-phosphotransferase</fullName>
    </alternativeName>
    <alternativeName>
        <fullName evidence="6">Adenosine-5'-phosphosulfate kinase</fullName>
    </alternativeName>
</protein>
<evidence type="ECO:0000256" key="6">
    <source>
        <dbReference type="HAMAP-Rule" id="MF_00065"/>
    </source>
</evidence>
<comment type="caution">
    <text evidence="6">Lacks conserved residue(s) required for the propagation of feature annotation.</text>
</comment>
<dbReference type="GO" id="GO:0070814">
    <property type="term" value="P:hydrogen sulfide biosynthetic process"/>
    <property type="evidence" value="ECO:0007669"/>
    <property type="project" value="UniProtKB-UniRule"/>
</dbReference>
<dbReference type="GO" id="GO:0010134">
    <property type="term" value="P:sulfate assimilation via adenylyl sulfate reduction"/>
    <property type="evidence" value="ECO:0007669"/>
    <property type="project" value="TreeGrafter"/>
</dbReference>
<evidence type="ECO:0000256" key="3">
    <source>
        <dbReference type="ARBA" id="ARBA00022679"/>
    </source>
</evidence>
<evidence type="ECO:0000256" key="5">
    <source>
        <dbReference type="ARBA" id="ARBA00022840"/>
    </source>
</evidence>
<dbReference type="PANTHER" id="PTHR42700:SF1">
    <property type="entry name" value="SULFATE ADENYLYLTRANSFERASE"/>
    <property type="match status" value="1"/>
</dbReference>
<dbReference type="GO" id="GO:0019379">
    <property type="term" value="P:sulfate assimilation, phosphoadenylyl sulfate reduction by phosphoadenylyl-sulfate reductase (thioredoxin)"/>
    <property type="evidence" value="ECO:0007669"/>
    <property type="project" value="TreeGrafter"/>
</dbReference>
<dbReference type="AlphaFoldDB" id="A0A1W1WCL7"/>